<evidence type="ECO:0000313" key="2">
    <source>
        <dbReference type="EMBL" id="KAH9331622.1"/>
    </source>
</evidence>
<keyword evidence="3" id="KW-1185">Reference proteome</keyword>
<protein>
    <submittedName>
        <fullName evidence="2">Uncharacterized protein</fullName>
    </submittedName>
</protein>
<name>A0AA38H1P4_TAXCH</name>
<feature type="non-terminal residue" evidence="2">
    <location>
        <position position="1"/>
    </location>
</feature>
<proteinExistence type="predicted"/>
<dbReference type="PANTHER" id="PTHR34962:SF1">
    <property type="entry name" value="EMBRYO DEFECTIVE 1703-RELATED"/>
    <property type="match status" value="1"/>
</dbReference>
<dbReference type="AlphaFoldDB" id="A0AA38H1P4"/>
<dbReference type="Proteomes" id="UP000824469">
    <property type="component" value="Unassembled WGS sequence"/>
</dbReference>
<organism evidence="2 3">
    <name type="scientific">Taxus chinensis</name>
    <name type="common">Chinese yew</name>
    <name type="synonym">Taxus wallichiana var. chinensis</name>
    <dbReference type="NCBI Taxonomy" id="29808"/>
    <lineage>
        <taxon>Eukaryota</taxon>
        <taxon>Viridiplantae</taxon>
        <taxon>Streptophyta</taxon>
        <taxon>Embryophyta</taxon>
        <taxon>Tracheophyta</taxon>
        <taxon>Spermatophyta</taxon>
        <taxon>Pinopsida</taxon>
        <taxon>Pinidae</taxon>
        <taxon>Conifers II</taxon>
        <taxon>Cupressales</taxon>
        <taxon>Taxaceae</taxon>
        <taxon>Taxus</taxon>
    </lineage>
</organism>
<comment type="caution">
    <text evidence="2">The sequence shown here is derived from an EMBL/GenBank/DDBJ whole genome shotgun (WGS) entry which is preliminary data.</text>
</comment>
<dbReference type="EMBL" id="JAHRHJ020000001">
    <property type="protein sequence ID" value="KAH9331622.1"/>
    <property type="molecule type" value="Genomic_DNA"/>
</dbReference>
<gene>
    <name evidence="2" type="ORF">KI387_003730</name>
</gene>
<accession>A0AA38H1P4</accession>
<feature type="compositionally biased region" description="Low complexity" evidence="1">
    <location>
        <begin position="88"/>
        <end position="105"/>
    </location>
</feature>
<dbReference type="OMA" id="EDHLWWL"/>
<evidence type="ECO:0000256" key="1">
    <source>
        <dbReference type="SAM" id="MobiDB-lite"/>
    </source>
</evidence>
<reference evidence="2 3" key="1">
    <citation type="journal article" date="2021" name="Nat. Plants">
        <title>The Taxus genome provides insights into paclitaxel biosynthesis.</title>
        <authorList>
            <person name="Xiong X."/>
            <person name="Gou J."/>
            <person name="Liao Q."/>
            <person name="Li Y."/>
            <person name="Zhou Q."/>
            <person name="Bi G."/>
            <person name="Li C."/>
            <person name="Du R."/>
            <person name="Wang X."/>
            <person name="Sun T."/>
            <person name="Guo L."/>
            <person name="Liang H."/>
            <person name="Lu P."/>
            <person name="Wu Y."/>
            <person name="Zhang Z."/>
            <person name="Ro D.K."/>
            <person name="Shang Y."/>
            <person name="Huang S."/>
            <person name="Yan J."/>
        </authorList>
    </citation>
    <scope>NUCLEOTIDE SEQUENCE [LARGE SCALE GENOMIC DNA]</scope>
    <source>
        <strain evidence="2">Ta-2019</strain>
    </source>
</reference>
<feature type="non-terminal residue" evidence="2">
    <location>
        <position position="347"/>
    </location>
</feature>
<feature type="region of interest" description="Disordered" evidence="1">
    <location>
        <begin position="40"/>
        <end position="105"/>
    </location>
</feature>
<sequence length="347" mass="40012">GIAIADPPEVFVARWKDRDKKNRSPNLDKLQEYRDKILKKKMELYPSGNPETEGSSKTTKSSSISATSAKSSTSSTLGVSDTRRTSHSDSSSSAKTIISSSGNSSEFVTDLKSKSWQHTKKWSRALQDRYNAERDPKIKEVIREMGQDLDRWMTEEDEKKISEVLRKYPAEELYDMKRRKERIKNEIKNFGREAMLNKYRGYKPKKEDRLWWADLPYVLCIELHKTIDGELVKGLYSLEMTPDTEPEIKHPHVVAFEDRGDAKNFCYTLGPSLENGFARVIPCIPKELYRDAQSEGYKVTVIKKAEIQLYIDKPLEEVVDRMIEIGSDIYYDKILEDCVIDMDSVVQ</sequence>
<evidence type="ECO:0000313" key="3">
    <source>
        <dbReference type="Proteomes" id="UP000824469"/>
    </source>
</evidence>
<dbReference type="PANTHER" id="PTHR34962">
    <property type="entry name" value="EMBRYO DEFECTIVE 1703-RELATED"/>
    <property type="match status" value="1"/>
</dbReference>
<feature type="compositionally biased region" description="Low complexity" evidence="1">
    <location>
        <begin position="55"/>
        <end position="76"/>
    </location>
</feature>